<sequence length="293" mass="33143">MDIKQLRYFEAVAKHLSFSRAAEHLHIAQPALSMSIKKLEQQLALTLFHRSDRKISLTDEGNELLRHARVILRNMADAEHAMQQLRGIQRGVVRVGIPSMLGSYHFPPILMAFKHRYPELDLEVIEGGTWQIQQQLERGELDLGVIVAELVPDSLCATVFLQQEVMVTVSREHPLAAQQQVTAKQFFEQELVMFKEGYFHRKVVDRLANQTGATPKISFETNLVPLIKSIVKQGFGISTLLGMAVDDDQDLVALPFAEPVILDLSLAWSRDRHLSVANQTFLDFVLEHSCANK</sequence>
<accession>A0A437QAP4</accession>
<reference evidence="6 7" key="1">
    <citation type="submission" date="2019-01" db="EMBL/GenBank/DDBJ databases">
        <authorList>
            <person name="Chen W.-M."/>
        </authorList>
    </citation>
    <scope>NUCLEOTIDE SEQUENCE [LARGE SCALE GENOMIC DNA]</scope>
    <source>
        <strain evidence="6 7">HPM-16</strain>
    </source>
</reference>
<evidence type="ECO:0000259" key="5">
    <source>
        <dbReference type="PROSITE" id="PS50931"/>
    </source>
</evidence>
<dbReference type="InterPro" id="IPR000847">
    <property type="entry name" value="LysR_HTH_N"/>
</dbReference>
<dbReference type="PANTHER" id="PTHR30419:SF30">
    <property type="entry name" value="LYSR FAMILY TRANSCRIPTIONAL REGULATOR"/>
    <property type="match status" value="1"/>
</dbReference>
<keyword evidence="2" id="KW-0805">Transcription regulation</keyword>
<feature type="domain" description="HTH lysR-type" evidence="5">
    <location>
        <begin position="1"/>
        <end position="58"/>
    </location>
</feature>
<comment type="similarity">
    <text evidence="1">Belongs to the LysR transcriptional regulatory family.</text>
</comment>
<dbReference type="GO" id="GO:0005829">
    <property type="term" value="C:cytosol"/>
    <property type="evidence" value="ECO:0007669"/>
    <property type="project" value="TreeGrafter"/>
</dbReference>
<dbReference type="CDD" id="cd05466">
    <property type="entry name" value="PBP2_LTTR_substrate"/>
    <property type="match status" value="1"/>
</dbReference>
<dbReference type="Pfam" id="PF00126">
    <property type="entry name" value="HTH_1"/>
    <property type="match status" value="1"/>
</dbReference>
<dbReference type="RefSeq" id="WP_127693338.1">
    <property type="nucleotide sequence ID" value="NZ_SACQ01000002.1"/>
</dbReference>
<dbReference type="EMBL" id="SACQ01000002">
    <property type="protein sequence ID" value="RVU31479.1"/>
    <property type="molecule type" value="Genomic_DNA"/>
</dbReference>
<dbReference type="GO" id="GO:0003700">
    <property type="term" value="F:DNA-binding transcription factor activity"/>
    <property type="evidence" value="ECO:0007669"/>
    <property type="project" value="InterPro"/>
</dbReference>
<dbReference type="PRINTS" id="PR00039">
    <property type="entry name" value="HTHLYSR"/>
</dbReference>
<organism evidence="6 7">
    <name type="scientific">Neptunomonas marina</name>
    <dbReference type="NCBI Taxonomy" id="1815562"/>
    <lineage>
        <taxon>Bacteria</taxon>
        <taxon>Pseudomonadati</taxon>
        <taxon>Pseudomonadota</taxon>
        <taxon>Gammaproteobacteria</taxon>
        <taxon>Oceanospirillales</taxon>
        <taxon>Oceanospirillaceae</taxon>
        <taxon>Neptunomonas</taxon>
    </lineage>
</organism>
<name>A0A437QAP4_9GAMM</name>
<gene>
    <name evidence="6" type="ORF">EOE65_05730</name>
</gene>
<proteinExistence type="inferred from homology"/>
<dbReference type="AlphaFoldDB" id="A0A437QAP4"/>
<keyword evidence="4" id="KW-0804">Transcription</keyword>
<dbReference type="Pfam" id="PF03466">
    <property type="entry name" value="LysR_substrate"/>
    <property type="match status" value="1"/>
</dbReference>
<evidence type="ECO:0000256" key="3">
    <source>
        <dbReference type="ARBA" id="ARBA00023125"/>
    </source>
</evidence>
<evidence type="ECO:0000256" key="4">
    <source>
        <dbReference type="ARBA" id="ARBA00023163"/>
    </source>
</evidence>
<dbReference type="Proteomes" id="UP000282818">
    <property type="component" value="Unassembled WGS sequence"/>
</dbReference>
<evidence type="ECO:0000256" key="1">
    <source>
        <dbReference type="ARBA" id="ARBA00009437"/>
    </source>
</evidence>
<dbReference type="FunFam" id="1.10.10.10:FF:000001">
    <property type="entry name" value="LysR family transcriptional regulator"/>
    <property type="match status" value="1"/>
</dbReference>
<evidence type="ECO:0000313" key="6">
    <source>
        <dbReference type="EMBL" id="RVU31479.1"/>
    </source>
</evidence>
<keyword evidence="3" id="KW-0238">DNA-binding</keyword>
<dbReference type="InterPro" id="IPR036388">
    <property type="entry name" value="WH-like_DNA-bd_sf"/>
</dbReference>
<comment type="caution">
    <text evidence="6">The sequence shown here is derived from an EMBL/GenBank/DDBJ whole genome shotgun (WGS) entry which is preliminary data.</text>
</comment>
<evidence type="ECO:0000313" key="7">
    <source>
        <dbReference type="Proteomes" id="UP000282818"/>
    </source>
</evidence>
<dbReference type="SUPFAM" id="SSF46785">
    <property type="entry name" value="Winged helix' DNA-binding domain"/>
    <property type="match status" value="1"/>
</dbReference>
<dbReference type="PANTHER" id="PTHR30419">
    <property type="entry name" value="HTH-TYPE TRANSCRIPTIONAL REGULATOR YBHD"/>
    <property type="match status" value="1"/>
</dbReference>
<dbReference type="InterPro" id="IPR050950">
    <property type="entry name" value="HTH-type_LysR_regulators"/>
</dbReference>
<keyword evidence="7" id="KW-1185">Reference proteome</keyword>
<dbReference type="GO" id="GO:0003677">
    <property type="term" value="F:DNA binding"/>
    <property type="evidence" value="ECO:0007669"/>
    <property type="project" value="UniProtKB-KW"/>
</dbReference>
<dbReference type="InterPro" id="IPR005119">
    <property type="entry name" value="LysR_subst-bd"/>
</dbReference>
<dbReference type="PROSITE" id="PS50931">
    <property type="entry name" value="HTH_LYSR"/>
    <property type="match status" value="1"/>
</dbReference>
<dbReference type="Gene3D" id="1.10.10.10">
    <property type="entry name" value="Winged helix-like DNA-binding domain superfamily/Winged helix DNA-binding domain"/>
    <property type="match status" value="1"/>
</dbReference>
<dbReference type="InterPro" id="IPR036390">
    <property type="entry name" value="WH_DNA-bd_sf"/>
</dbReference>
<protein>
    <submittedName>
        <fullName evidence="6">LysR family transcriptional regulator</fullName>
    </submittedName>
</protein>
<dbReference type="SUPFAM" id="SSF53850">
    <property type="entry name" value="Periplasmic binding protein-like II"/>
    <property type="match status" value="1"/>
</dbReference>
<evidence type="ECO:0000256" key="2">
    <source>
        <dbReference type="ARBA" id="ARBA00023015"/>
    </source>
</evidence>
<dbReference type="Gene3D" id="3.40.190.290">
    <property type="match status" value="1"/>
</dbReference>